<dbReference type="Pfam" id="PF00132">
    <property type="entry name" value="Hexapep"/>
    <property type="match status" value="1"/>
</dbReference>
<dbReference type="HAMAP" id="MF_00523">
    <property type="entry name" value="LpxD"/>
    <property type="match status" value="1"/>
</dbReference>
<evidence type="ECO:0000313" key="10">
    <source>
        <dbReference type="Proteomes" id="UP000005496"/>
    </source>
</evidence>
<comment type="pathway">
    <text evidence="7">Bacterial outer membrane biogenesis; LPS lipid A biosynthesis.</text>
</comment>
<dbReference type="Gene3D" id="2.160.10.10">
    <property type="entry name" value="Hexapeptide repeat proteins"/>
    <property type="match status" value="1"/>
</dbReference>
<dbReference type="InterPro" id="IPR007691">
    <property type="entry name" value="LpxD"/>
</dbReference>
<dbReference type="Gene3D" id="3.40.1390.10">
    <property type="entry name" value="MurE/MurF, N-terminal domain"/>
    <property type="match status" value="1"/>
</dbReference>
<organism evidence="9 10">
    <name type="scientific">Desulfonatronospira thiodismutans ASO3-1</name>
    <dbReference type="NCBI Taxonomy" id="555779"/>
    <lineage>
        <taxon>Bacteria</taxon>
        <taxon>Pseudomonadati</taxon>
        <taxon>Thermodesulfobacteriota</taxon>
        <taxon>Desulfovibrionia</taxon>
        <taxon>Desulfovibrionales</taxon>
        <taxon>Desulfonatronovibrionaceae</taxon>
        <taxon>Desulfonatronospira</taxon>
    </lineage>
</organism>
<dbReference type="RefSeq" id="WP_008869900.1">
    <property type="nucleotide sequence ID" value="NZ_ACJN02000002.1"/>
</dbReference>
<evidence type="ECO:0000256" key="2">
    <source>
        <dbReference type="ARBA" id="ARBA00022556"/>
    </source>
</evidence>
<dbReference type="InterPro" id="IPR011004">
    <property type="entry name" value="Trimer_LpxA-like_sf"/>
</dbReference>
<dbReference type="EMBL" id="ACJN02000002">
    <property type="protein sequence ID" value="EFI34580.1"/>
    <property type="molecule type" value="Genomic_DNA"/>
</dbReference>
<keyword evidence="6 7" id="KW-0012">Acyltransferase</keyword>
<comment type="caution">
    <text evidence="9">The sequence shown here is derived from an EMBL/GenBank/DDBJ whole genome shotgun (WGS) entry which is preliminary data.</text>
</comment>
<keyword evidence="10" id="KW-1185">Reference proteome</keyword>
<comment type="subunit">
    <text evidence="7">Homotrimer.</text>
</comment>
<dbReference type="GO" id="GO:0016020">
    <property type="term" value="C:membrane"/>
    <property type="evidence" value="ECO:0007669"/>
    <property type="project" value="GOC"/>
</dbReference>
<feature type="active site" description="Proton acceptor" evidence="7">
    <location>
        <position position="234"/>
    </location>
</feature>
<name>D6SPA4_9BACT</name>
<keyword evidence="5 7" id="KW-0443">Lipid metabolism</keyword>
<evidence type="ECO:0000256" key="6">
    <source>
        <dbReference type="ARBA" id="ARBA00023315"/>
    </source>
</evidence>
<evidence type="ECO:0000256" key="4">
    <source>
        <dbReference type="ARBA" id="ARBA00022737"/>
    </source>
</evidence>
<dbReference type="NCBIfam" id="NF002060">
    <property type="entry name" value="PRK00892.1"/>
    <property type="match status" value="1"/>
</dbReference>
<feature type="domain" description="UDP-3-O-[3-hydroxymyristoyl] glucosamine N-acyltransferase non-repeat region" evidence="8">
    <location>
        <begin position="18"/>
        <end position="84"/>
    </location>
</feature>
<gene>
    <name evidence="7" type="primary">lpxD</name>
    <name evidence="9" type="ORF">Dthio_PD1952</name>
</gene>
<dbReference type="eggNOG" id="COG1044">
    <property type="taxonomic scope" value="Bacteria"/>
</dbReference>
<evidence type="ECO:0000256" key="7">
    <source>
        <dbReference type="HAMAP-Rule" id="MF_00523"/>
    </source>
</evidence>
<evidence type="ECO:0000259" key="8">
    <source>
        <dbReference type="Pfam" id="PF04613"/>
    </source>
</evidence>
<comment type="catalytic activity">
    <reaction evidence="7">
        <text>a UDP-3-O-[(3R)-3-hydroxyacyl]-alpha-D-glucosamine + a (3R)-hydroxyacyl-[ACP] = a UDP-2-N,3-O-bis[(3R)-3-hydroxyacyl]-alpha-D-glucosamine + holo-[ACP] + H(+)</text>
        <dbReference type="Rhea" id="RHEA:53836"/>
        <dbReference type="Rhea" id="RHEA-COMP:9685"/>
        <dbReference type="Rhea" id="RHEA-COMP:9945"/>
        <dbReference type="ChEBI" id="CHEBI:15378"/>
        <dbReference type="ChEBI" id="CHEBI:64479"/>
        <dbReference type="ChEBI" id="CHEBI:78827"/>
        <dbReference type="ChEBI" id="CHEBI:137740"/>
        <dbReference type="ChEBI" id="CHEBI:137748"/>
        <dbReference type="EC" id="2.3.1.191"/>
    </reaction>
</comment>
<dbReference type="InterPro" id="IPR020573">
    <property type="entry name" value="UDP_GlcNAc_AcTrfase_non-rep"/>
</dbReference>
<dbReference type="OrthoDB" id="9784739at2"/>
<dbReference type="GO" id="GO:0103118">
    <property type="term" value="F:UDP-3-O-[(3R)-3-hydroxyacyl]-glucosamine N-acyltransferase activity"/>
    <property type="evidence" value="ECO:0007669"/>
    <property type="project" value="UniProtKB-EC"/>
</dbReference>
<dbReference type="Pfam" id="PF04613">
    <property type="entry name" value="LpxD"/>
    <property type="match status" value="1"/>
</dbReference>
<keyword evidence="3 7" id="KW-0808">Transferase</keyword>
<dbReference type="Proteomes" id="UP000005496">
    <property type="component" value="Unassembled WGS sequence"/>
</dbReference>
<evidence type="ECO:0000256" key="3">
    <source>
        <dbReference type="ARBA" id="ARBA00022679"/>
    </source>
</evidence>
<keyword evidence="4 7" id="KW-0677">Repeat</keyword>
<dbReference type="AlphaFoldDB" id="D6SPA4"/>
<dbReference type="NCBIfam" id="TIGR01853">
    <property type="entry name" value="lipid_A_lpxD"/>
    <property type="match status" value="1"/>
</dbReference>
<dbReference type="PANTHER" id="PTHR43378:SF2">
    <property type="entry name" value="UDP-3-O-ACYLGLUCOSAMINE N-ACYLTRANSFERASE 1, MITOCHONDRIAL-RELATED"/>
    <property type="match status" value="1"/>
</dbReference>
<dbReference type="EC" id="2.3.1.191" evidence="7"/>
<reference evidence="9" key="1">
    <citation type="submission" date="2010-05" db="EMBL/GenBank/DDBJ databases">
        <title>The draft genome of Desulfonatronospira thiodismutans ASO3-1.</title>
        <authorList>
            <consortium name="US DOE Joint Genome Institute (JGI-PGF)"/>
            <person name="Lucas S."/>
            <person name="Copeland A."/>
            <person name="Lapidus A."/>
            <person name="Cheng J.-F."/>
            <person name="Bruce D."/>
            <person name="Goodwin L."/>
            <person name="Pitluck S."/>
            <person name="Chertkov O."/>
            <person name="Brettin T."/>
            <person name="Detter J.C."/>
            <person name="Han C."/>
            <person name="Land M.L."/>
            <person name="Hauser L."/>
            <person name="Kyrpides N."/>
            <person name="Mikhailova N."/>
            <person name="Muyzer G."/>
            <person name="Woyke T."/>
        </authorList>
    </citation>
    <scope>NUCLEOTIDE SEQUENCE [LARGE SCALE GENOMIC DNA]</scope>
    <source>
        <strain evidence="9">ASO3-1</strain>
    </source>
</reference>
<dbReference type="GO" id="GO:0016410">
    <property type="term" value="F:N-acyltransferase activity"/>
    <property type="evidence" value="ECO:0007669"/>
    <property type="project" value="InterPro"/>
</dbReference>
<evidence type="ECO:0000313" key="9">
    <source>
        <dbReference type="EMBL" id="EFI34580.1"/>
    </source>
</evidence>
<comment type="similarity">
    <text evidence="7">Belongs to the transferase hexapeptide repeat family. LpxD subfamily.</text>
</comment>
<keyword evidence="1 7" id="KW-0444">Lipid biosynthesis</keyword>
<dbReference type="GO" id="GO:0009245">
    <property type="term" value="P:lipid A biosynthetic process"/>
    <property type="evidence" value="ECO:0007669"/>
    <property type="project" value="UniProtKB-UniRule"/>
</dbReference>
<dbReference type="CDD" id="cd03352">
    <property type="entry name" value="LbH_LpxD"/>
    <property type="match status" value="1"/>
</dbReference>
<sequence length="343" mass="36911">MLLSEIAARLKLEYTGEDLDITGVNTLEQAGPDELSFLSDSRYLPRLETTSAGAVIVPPEKAEMVSRAIKSPNPYLDFARVMQLFHEPQGMQESFPGQEGIHSTATIDPTAIIHPMVFIGANARIGPGCRIFPHCYIGENVVLGRDCLVYPQVSIMAGCRINDRVIIHPGAVIGSDGFGFIQDGEERVKIPQVGRVVIEDDVEIGSCTTIDRATLGETRIGKGTKIDNLVQIAHNVQTGENCVLISQVGISGSVRLGSNVILGGQVGVAGHLEIEDNCRVAAKSGVGKSLPANTDAGGIPAMDHTTFLRNAVLLPRLSQMNKRIKQLEKQIQSSNRPNQGEDK</sequence>
<evidence type="ECO:0000256" key="1">
    <source>
        <dbReference type="ARBA" id="ARBA00022516"/>
    </source>
</evidence>
<proteinExistence type="inferred from homology"/>
<dbReference type="InterPro" id="IPR001451">
    <property type="entry name" value="Hexapep"/>
</dbReference>
<dbReference type="PANTHER" id="PTHR43378">
    <property type="entry name" value="UDP-3-O-ACYLGLUCOSAMINE N-ACYLTRANSFERASE"/>
    <property type="match status" value="1"/>
</dbReference>
<protein>
    <recommendedName>
        <fullName evidence="7">UDP-3-O-acylglucosamine N-acyltransferase</fullName>
        <ecNumber evidence="7">2.3.1.191</ecNumber>
    </recommendedName>
</protein>
<dbReference type="SUPFAM" id="SSF51161">
    <property type="entry name" value="Trimeric LpxA-like enzymes"/>
    <property type="match status" value="1"/>
</dbReference>
<evidence type="ECO:0000256" key="5">
    <source>
        <dbReference type="ARBA" id="ARBA00023098"/>
    </source>
</evidence>
<comment type="function">
    <text evidence="7">Catalyzes the N-acylation of UDP-3-O-acylglucosamine using 3-hydroxyacyl-ACP as the acyl donor. Is involved in the biosynthesis of lipid A, a phosphorylated glycolipid that anchors the lipopolysaccharide to the outer membrane of the cell.</text>
</comment>
<accession>D6SPA4</accession>
<dbReference type="UniPathway" id="UPA00973"/>
<keyword evidence="2 7" id="KW-0441">Lipid A biosynthesis</keyword>